<evidence type="ECO:0000313" key="1">
    <source>
        <dbReference type="EnsemblMetazoa" id="tetur07g01210.1"/>
    </source>
</evidence>
<dbReference type="EMBL" id="CAEY01001874">
    <property type="status" value="NOT_ANNOTATED_CDS"/>
    <property type="molecule type" value="Genomic_DNA"/>
</dbReference>
<protein>
    <submittedName>
        <fullName evidence="1">Uncharacterized protein</fullName>
    </submittedName>
</protein>
<accession>T1K8G1</accession>
<keyword evidence="2" id="KW-1185">Reference proteome</keyword>
<reference evidence="1" key="2">
    <citation type="submission" date="2015-06" db="UniProtKB">
        <authorList>
            <consortium name="EnsemblMetazoa"/>
        </authorList>
    </citation>
    <scope>IDENTIFICATION</scope>
</reference>
<dbReference type="AlphaFoldDB" id="T1K8G1"/>
<organism evidence="1 2">
    <name type="scientific">Tetranychus urticae</name>
    <name type="common">Two-spotted spider mite</name>
    <dbReference type="NCBI Taxonomy" id="32264"/>
    <lineage>
        <taxon>Eukaryota</taxon>
        <taxon>Metazoa</taxon>
        <taxon>Ecdysozoa</taxon>
        <taxon>Arthropoda</taxon>
        <taxon>Chelicerata</taxon>
        <taxon>Arachnida</taxon>
        <taxon>Acari</taxon>
        <taxon>Acariformes</taxon>
        <taxon>Trombidiformes</taxon>
        <taxon>Prostigmata</taxon>
        <taxon>Eleutherengona</taxon>
        <taxon>Raphignathae</taxon>
        <taxon>Tetranychoidea</taxon>
        <taxon>Tetranychidae</taxon>
        <taxon>Tetranychus</taxon>
    </lineage>
</organism>
<proteinExistence type="predicted"/>
<sequence>MRFVGTMLAGEADNLICLFAEKCDDDDGKEDEEDVDADETDGK</sequence>
<dbReference type="EnsemblMetazoa" id="tetur07g01210.1">
    <property type="protein sequence ID" value="tetur07g01210.1"/>
    <property type="gene ID" value="tetur07g01210"/>
</dbReference>
<name>T1K8G1_TETUR</name>
<dbReference type="Proteomes" id="UP000015104">
    <property type="component" value="Unassembled WGS sequence"/>
</dbReference>
<reference evidence="2" key="1">
    <citation type="submission" date="2011-08" db="EMBL/GenBank/DDBJ databases">
        <authorList>
            <person name="Rombauts S."/>
        </authorList>
    </citation>
    <scope>NUCLEOTIDE SEQUENCE</scope>
    <source>
        <strain evidence="2">London</strain>
    </source>
</reference>
<dbReference type="HOGENOM" id="CLU_3242764_0_0_1"/>
<evidence type="ECO:0000313" key="2">
    <source>
        <dbReference type="Proteomes" id="UP000015104"/>
    </source>
</evidence>